<dbReference type="PRINTS" id="PR00382">
    <property type="entry name" value="LIPIDTRNSFER"/>
</dbReference>
<dbReference type="PANTHER" id="PTHR33076">
    <property type="entry name" value="NON-SPECIFIC LIPID-TRANSFER PROTEIN 2-RELATED"/>
    <property type="match status" value="1"/>
</dbReference>
<evidence type="ECO:0000313" key="5">
    <source>
        <dbReference type="EMBL" id="KAH6828227.1"/>
    </source>
</evidence>
<dbReference type="InterPro" id="IPR000528">
    <property type="entry name" value="Plant_nsLTP"/>
</dbReference>
<keyword evidence="6" id="KW-1185">Reference proteome</keyword>
<keyword evidence="3" id="KW-0446">Lipid-binding</keyword>
<dbReference type="GO" id="GO:0006869">
    <property type="term" value="P:lipid transport"/>
    <property type="evidence" value="ECO:0007669"/>
    <property type="project" value="InterPro"/>
</dbReference>
<dbReference type="GO" id="GO:0008289">
    <property type="term" value="F:lipid binding"/>
    <property type="evidence" value="ECO:0007669"/>
    <property type="project" value="UniProtKB-KW"/>
</dbReference>
<dbReference type="EMBL" id="SDAM02000131">
    <property type="protein sequence ID" value="KAH6828227.1"/>
    <property type="molecule type" value="Genomic_DNA"/>
</dbReference>
<sequence>MMQQFRYVMTTAFTIGAAVISIWGFPAAASTDCTTVTALVSSCSSFVANGSPDPIPGSPCCVAMTTLNSVAASGDNRRTVCRCVMELVASNNPNATAIATLPGLCGVSLGFTIDPNTDCD</sequence>
<accession>A0AAD4J6P9</accession>
<gene>
    <name evidence="5" type="ORF">C2S53_020677</name>
</gene>
<evidence type="ECO:0000259" key="4">
    <source>
        <dbReference type="Pfam" id="PF14368"/>
    </source>
</evidence>
<organism evidence="5 6">
    <name type="scientific">Perilla frutescens var. hirtella</name>
    <name type="common">Perilla citriodora</name>
    <name type="synonym">Perilla setoyensis</name>
    <dbReference type="NCBI Taxonomy" id="608512"/>
    <lineage>
        <taxon>Eukaryota</taxon>
        <taxon>Viridiplantae</taxon>
        <taxon>Streptophyta</taxon>
        <taxon>Embryophyta</taxon>
        <taxon>Tracheophyta</taxon>
        <taxon>Spermatophyta</taxon>
        <taxon>Magnoliopsida</taxon>
        <taxon>eudicotyledons</taxon>
        <taxon>Gunneridae</taxon>
        <taxon>Pentapetalae</taxon>
        <taxon>asterids</taxon>
        <taxon>lamiids</taxon>
        <taxon>Lamiales</taxon>
        <taxon>Lamiaceae</taxon>
        <taxon>Nepetoideae</taxon>
        <taxon>Elsholtzieae</taxon>
        <taxon>Perilla</taxon>
    </lineage>
</organism>
<evidence type="ECO:0000256" key="1">
    <source>
        <dbReference type="ARBA" id="ARBA00009748"/>
    </source>
</evidence>
<evidence type="ECO:0000256" key="2">
    <source>
        <dbReference type="ARBA" id="ARBA00022448"/>
    </source>
</evidence>
<keyword evidence="2" id="KW-0813">Transport</keyword>
<dbReference type="Gene3D" id="1.10.110.10">
    <property type="entry name" value="Plant lipid-transfer and hydrophobic proteins"/>
    <property type="match status" value="1"/>
</dbReference>
<proteinExistence type="inferred from homology"/>
<dbReference type="InterPro" id="IPR036312">
    <property type="entry name" value="Bifun_inhib/LTP/seed_sf"/>
</dbReference>
<dbReference type="Pfam" id="PF14368">
    <property type="entry name" value="LTP_2"/>
    <property type="match status" value="1"/>
</dbReference>
<dbReference type="SUPFAM" id="SSF47699">
    <property type="entry name" value="Bifunctional inhibitor/lipid-transfer protein/seed storage 2S albumin"/>
    <property type="match status" value="1"/>
</dbReference>
<comment type="caution">
    <text evidence="5">The sequence shown here is derived from an EMBL/GenBank/DDBJ whole genome shotgun (WGS) entry which is preliminary data.</text>
</comment>
<name>A0AAD4J6P9_PERFH</name>
<evidence type="ECO:0000313" key="6">
    <source>
        <dbReference type="Proteomes" id="UP001190926"/>
    </source>
</evidence>
<evidence type="ECO:0000256" key="3">
    <source>
        <dbReference type="ARBA" id="ARBA00023121"/>
    </source>
</evidence>
<dbReference type="Proteomes" id="UP001190926">
    <property type="component" value="Unassembled WGS sequence"/>
</dbReference>
<reference evidence="5 6" key="1">
    <citation type="journal article" date="2021" name="Nat. Commun.">
        <title>Incipient diploidization of the medicinal plant Perilla within 10,000 years.</title>
        <authorList>
            <person name="Zhang Y."/>
            <person name="Shen Q."/>
            <person name="Leng L."/>
            <person name="Zhang D."/>
            <person name="Chen S."/>
            <person name="Shi Y."/>
            <person name="Ning Z."/>
            <person name="Chen S."/>
        </authorList>
    </citation>
    <scope>NUCLEOTIDE SEQUENCE [LARGE SCALE GENOMIC DNA]</scope>
    <source>
        <strain evidence="6">cv. PC099</strain>
    </source>
</reference>
<dbReference type="CDD" id="cd01960">
    <property type="entry name" value="nsLTP1"/>
    <property type="match status" value="1"/>
</dbReference>
<dbReference type="InterPro" id="IPR016140">
    <property type="entry name" value="Bifunc_inhib/LTP/seed_store"/>
</dbReference>
<comment type="similarity">
    <text evidence="1">Belongs to the plant LTP family.</text>
</comment>
<protein>
    <submittedName>
        <fullName evidence="5">Bifunctional inhibitor/lipid-transfer protein/seed storage 2S albumin superfamily protein</fullName>
    </submittedName>
</protein>
<dbReference type="AlphaFoldDB" id="A0AAD4J6P9"/>
<feature type="domain" description="Bifunctional inhibitor/plant lipid transfer protein/seed storage helical" evidence="4">
    <location>
        <begin position="26"/>
        <end position="108"/>
    </location>
</feature>